<dbReference type="WBParaSite" id="RSKR_0000150500.1">
    <property type="protein sequence ID" value="RSKR_0000150500.1"/>
    <property type="gene ID" value="RSKR_0000150500"/>
</dbReference>
<evidence type="ECO:0000313" key="1">
    <source>
        <dbReference type="Proteomes" id="UP000095286"/>
    </source>
</evidence>
<protein>
    <submittedName>
        <fullName evidence="2">CDC73_C domain-containing protein</fullName>
    </submittedName>
</protein>
<organism evidence="1 2">
    <name type="scientific">Rhabditophanes sp. KR3021</name>
    <dbReference type="NCBI Taxonomy" id="114890"/>
    <lineage>
        <taxon>Eukaryota</taxon>
        <taxon>Metazoa</taxon>
        <taxon>Ecdysozoa</taxon>
        <taxon>Nematoda</taxon>
        <taxon>Chromadorea</taxon>
        <taxon>Rhabditida</taxon>
        <taxon>Tylenchina</taxon>
        <taxon>Panagrolaimomorpha</taxon>
        <taxon>Strongyloidoidea</taxon>
        <taxon>Alloionematidae</taxon>
        <taxon>Rhabditophanes</taxon>
    </lineage>
</organism>
<proteinExistence type="predicted"/>
<name>A0AC35TK76_9BILA</name>
<reference evidence="2" key="1">
    <citation type="submission" date="2016-11" db="UniProtKB">
        <authorList>
            <consortium name="WormBaseParasite"/>
        </authorList>
    </citation>
    <scope>IDENTIFICATION</scope>
    <source>
        <strain evidence="2">KR3021</strain>
    </source>
</reference>
<dbReference type="Proteomes" id="UP000095286">
    <property type="component" value="Unplaced"/>
</dbReference>
<accession>A0AC35TK76</accession>
<sequence length="515" mass="58804">MSNPLKYFQERCARNQGVEEIKYKDHIYYVFHEIAYLKDGKLDIIVNDKSESITLEGLNAIWETREFPHPQYVHKALEKNIPAVLKNDKLLIIKYLKGEDIDIVKLEPKGEIPESVTLAEILNYSVLEPSAKKIKLGANGHDSFSEDVGIRNLGHGLNPEKILELRNKKKKHNKLSVVPGYDDSTLMEVDSNVKRLDPLTLQSRMRPNERTCYDRISFMEGHGADFKNFIVIYKACEEKRKSKLNNTNDSIKKSATSSQPASAQKPTGYNRYDQEKFNKHSDLDFQIKPNLTFHGIGVQSLVNSRNSTGGSGGIGQGVSSFSEIKPPAGPLASVNRSISSFATTPPLQQKRKSRTPIIIIPGSASSLITMFNATDILQDLTFKTSEEKRKEMKRPNETVVHRTKENGEVIPYKIVDNPTKFNDDEWDRVVAVFVQGPAWQFKNWRWNGDPVNIFSNVLGYHLKFDTDKPDVHIKQWSVNILDLSKTKRHLDKACLLKFWSTLDRWIVKHKPNLRF</sequence>
<evidence type="ECO:0000313" key="2">
    <source>
        <dbReference type="WBParaSite" id="RSKR_0000150500.1"/>
    </source>
</evidence>